<dbReference type="InterPro" id="IPR016032">
    <property type="entry name" value="Sig_transdc_resp-reg_C-effctor"/>
</dbReference>
<name>A0ABX0U4Z8_9FLAO</name>
<dbReference type="InterPro" id="IPR019734">
    <property type="entry name" value="TPR_rpt"/>
</dbReference>
<dbReference type="InterPro" id="IPR036388">
    <property type="entry name" value="WH-like_DNA-bd_sf"/>
</dbReference>
<evidence type="ECO:0000259" key="4">
    <source>
        <dbReference type="SMART" id="SM00421"/>
    </source>
</evidence>
<evidence type="ECO:0000256" key="3">
    <source>
        <dbReference type="SAM" id="Phobius"/>
    </source>
</evidence>
<keyword evidence="2" id="KW-0175">Coiled coil</keyword>
<dbReference type="GO" id="GO:0003677">
    <property type="term" value="F:DNA binding"/>
    <property type="evidence" value="ECO:0007669"/>
    <property type="project" value="UniProtKB-KW"/>
</dbReference>
<sequence>MKKIEIDLKYSKQLITIANYPEAYDKIWDALIASDSLKNPVIKYKAYQNLSLLYSIFYKNKKAISAIDSMFLYAYKSNVLKNINIKSDLYYTAALTYRMNENYSEAKRNLDISEHLLDSINSTFNRKIYVLTEKAHMYTLTNKYEESEKILTKILKEISEGHNYASIIYSMLGDLYVKKNESLKALTFYNKSLKIISKQHKRIGLQVSLLEKAAKINHQLENYKLAYQQVNESKVLGDSLFGSQSIQNKQLFEIKDSYRNTLVKNNKIKKEQELKLIKAEKEKLNLQLIFSVVLVVITILVSFFGIRLTRKKMVVEKKLLTERANAELEIKKKELAVTALQLIEKDKLLEEIKKGLEEIKRDKDDTFVEQIKSTINVNSAKTWEEFETRFIQVNNSFYESLGQKHTNLSRNELKLCALVKLNFSTKEMSQLLGVSADSVNKARYRLRKKLELKRDDNLVTYINSI</sequence>
<dbReference type="Gene3D" id="1.10.10.10">
    <property type="entry name" value="Winged helix-like DNA-binding domain superfamily/Winged helix DNA-binding domain"/>
    <property type="match status" value="1"/>
</dbReference>
<evidence type="ECO:0000313" key="6">
    <source>
        <dbReference type="Proteomes" id="UP000745859"/>
    </source>
</evidence>
<feature type="repeat" description="TPR" evidence="1">
    <location>
        <begin position="166"/>
        <end position="199"/>
    </location>
</feature>
<dbReference type="SMART" id="SM00028">
    <property type="entry name" value="TPR"/>
    <property type="match status" value="3"/>
</dbReference>
<keyword evidence="6" id="KW-1185">Reference proteome</keyword>
<dbReference type="InterPro" id="IPR011990">
    <property type="entry name" value="TPR-like_helical_dom_sf"/>
</dbReference>
<dbReference type="SMART" id="SM00421">
    <property type="entry name" value="HTH_LUXR"/>
    <property type="match status" value="1"/>
</dbReference>
<dbReference type="InterPro" id="IPR000792">
    <property type="entry name" value="Tscrpt_reg_LuxR_C"/>
</dbReference>
<dbReference type="EMBL" id="JAASQL010000001">
    <property type="protein sequence ID" value="NIJ43919.1"/>
    <property type="molecule type" value="Genomic_DNA"/>
</dbReference>
<protein>
    <submittedName>
        <fullName evidence="5">DNA-binding CsgD family transcriptional regulator</fullName>
    </submittedName>
</protein>
<dbReference type="Gene3D" id="1.25.40.10">
    <property type="entry name" value="Tetratricopeptide repeat domain"/>
    <property type="match status" value="1"/>
</dbReference>
<dbReference type="RefSeq" id="WP_167183019.1">
    <property type="nucleotide sequence ID" value="NZ_JAASQL010000001.1"/>
</dbReference>
<gene>
    <name evidence="5" type="ORF">FHR24_000358</name>
</gene>
<feature type="coiled-coil region" evidence="2">
    <location>
        <begin position="316"/>
        <end position="365"/>
    </location>
</feature>
<evidence type="ECO:0000256" key="2">
    <source>
        <dbReference type="SAM" id="Coils"/>
    </source>
</evidence>
<dbReference type="SUPFAM" id="SSF48452">
    <property type="entry name" value="TPR-like"/>
    <property type="match status" value="1"/>
</dbReference>
<keyword evidence="3" id="KW-1133">Transmembrane helix</keyword>
<organism evidence="5 6">
    <name type="scientific">Wenyingzhuangia heitensis</name>
    <dbReference type="NCBI Taxonomy" id="1487859"/>
    <lineage>
        <taxon>Bacteria</taxon>
        <taxon>Pseudomonadati</taxon>
        <taxon>Bacteroidota</taxon>
        <taxon>Flavobacteriia</taxon>
        <taxon>Flavobacteriales</taxon>
        <taxon>Flavobacteriaceae</taxon>
        <taxon>Wenyingzhuangia</taxon>
    </lineage>
</organism>
<dbReference type="PROSITE" id="PS50005">
    <property type="entry name" value="TPR"/>
    <property type="match status" value="1"/>
</dbReference>
<keyword evidence="3" id="KW-0472">Membrane</keyword>
<keyword evidence="3" id="KW-0812">Transmembrane</keyword>
<feature type="transmembrane region" description="Helical" evidence="3">
    <location>
        <begin position="288"/>
        <end position="308"/>
    </location>
</feature>
<evidence type="ECO:0000313" key="5">
    <source>
        <dbReference type="EMBL" id="NIJ43919.1"/>
    </source>
</evidence>
<proteinExistence type="predicted"/>
<evidence type="ECO:0000256" key="1">
    <source>
        <dbReference type="PROSITE-ProRule" id="PRU00339"/>
    </source>
</evidence>
<dbReference type="SUPFAM" id="SSF46894">
    <property type="entry name" value="C-terminal effector domain of the bipartite response regulators"/>
    <property type="match status" value="1"/>
</dbReference>
<comment type="caution">
    <text evidence="5">The sequence shown here is derived from an EMBL/GenBank/DDBJ whole genome shotgun (WGS) entry which is preliminary data.</text>
</comment>
<keyword evidence="5" id="KW-0238">DNA-binding</keyword>
<dbReference type="Proteomes" id="UP000745859">
    <property type="component" value="Unassembled WGS sequence"/>
</dbReference>
<reference evidence="5 6" key="1">
    <citation type="submission" date="2020-03" db="EMBL/GenBank/DDBJ databases">
        <title>Genomic Encyclopedia of Type Strains, Phase IV (KMG-IV): sequencing the most valuable type-strain genomes for metagenomic binning, comparative biology and taxonomic classification.</title>
        <authorList>
            <person name="Goeker M."/>
        </authorList>
    </citation>
    <scope>NUCLEOTIDE SEQUENCE [LARGE SCALE GENOMIC DNA]</scope>
    <source>
        <strain evidence="5 6">DSM 101599</strain>
    </source>
</reference>
<accession>A0ABX0U4Z8</accession>
<feature type="domain" description="HTH luxR-type" evidence="4">
    <location>
        <begin position="405"/>
        <end position="462"/>
    </location>
</feature>
<keyword evidence="1" id="KW-0802">TPR repeat</keyword>